<feature type="transmembrane region" description="Helical" evidence="6">
    <location>
        <begin position="185"/>
        <end position="203"/>
    </location>
</feature>
<comment type="subcellular location">
    <subcellularLocation>
        <location evidence="1">Membrane</location>
        <topology evidence="1">Multi-pass membrane protein</topology>
    </subcellularLocation>
</comment>
<evidence type="ECO:0000256" key="6">
    <source>
        <dbReference type="SAM" id="Phobius"/>
    </source>
</evidence>
<keyword evidence="3 6" id="KW-0812">Transmembrane</keyword>
<dbReference type="PANTHER" id="PTHR32322">
    <property type="entry name" value="INNER MEMBRANE TRANSPORTER"/>
    <property type="match status" value="1"/>
</dbReference>
<keyword evidence="9" id="KW-1185">Reference proteome</keyword>
<dbReference type="Proteomes" id="UP000032544">
    <property type="component" value="Unassembled WGS sequence"/>
</dbReference>
<gene>
    <name evidence="8" type="ORF">LH29_22050</name>
</gene>
<evidence type="ECO:0000256" key="5">
    <source>
        <dbReference type="ARBA" id="ARBA00023136"/>
    </source>
</evidence>
<dbReference type="STRING" id="1544798.LH29_22050"/>
<feature type="transmembrane region" description="Helical" evidence="6">
    <location>
        <begin position="121"/>
        <end position="139"/>
    </location>
</feature>
<evidence type="ECO:0000259" key="7">
    <source>
        <dbReference type="Pfam" id="PF00892"/>
    </source>
</evidence>
<feature type="transmembrane region" description="Helical" evidence="6">
    <location>
        <begin position="90"/>
        <end position="109"/>
    </location>
</feature>
<dbReference type="SUPFAM" id="SSF103481">
    <property type="entry name" value="Multidrug resistance efflux transporter EmrE"/>
    <property type="match status" value="2"/>
</dbReference>
<evidence type="ECO:0000256" key="2">
    <source>
        <dbReference type="ARBA" id="ARBA00007362"/>
    </source>
</evidence>
<sequence length="297" mass="32886">MTTRQYILFAIPSLIWGSTWYAIKFQLGTVDPLLSVAYRFLAAGILLILFCLVTGRKMKFTLREHLMMLLLGLCLFGMNYWFVYEVETTLTSGIVAVIFSLIIFFNIFFNAVLLKGKIKPDVIVAAVLGVGGTALLFKNELVKFQGGNGNWIIFLLCFGGLTFASLGNIISAYKQKKNVPVLQANAYGMLYGGLAMFAMVLLLGKPLRFDASLNYSVSLLYLSIFGSIVAFSTYLKLLGEIGPDRSIYVALITPAIALLISTFFEGYRWDVFAALGILLLFSGNILALRFKTKKTVT</sequence>
<feature type="transmembrane region" description="Helical" evidence="6">
    <location>
        <begin position="247"/>
        <end position="265"/>
    </location>
</feature>
<feature type="transmembrane region" description="Helical" evidence="6">
    <location>
        <begin position="215"/>
        <end position="235"/>
    </location>
</feature>
<evidence type="ECO:0000313" key="9">
    <source>
        <dbReference type="Proteomes" id="UP000032544"/>
    </source>
</evidence>
<feature type="domain" description="EamA" evidence="7">
    <location>
        <begin position="6"/>
        <end position="137"/>
    </location>
</feature>
<dbReference type="OrthoDB" id="9812547at2"/>
<dbReference type="InterPro" id="IPR050638">
    <property type="entry name" value="AA-Vitamin_Transporters"/>
</dbReference>
<dbReference type="GO" id="GO:0016020">
    <property type="term" value="C:membrane"/>
    <property type="evidence" value="ECO:0007669"/>
    <property type="project" value="UniProtKB-SubCell"/>
</dbReference>
<dbReference type="EMBL" id="JRHC01000007">
    <property type="protein sequence ID" value="KJF41972.1"/>
    <property type="molecule type" value="Genomic_DNA"/>
</dbReference>
<evidence type="ECO:0000313" key="8">
    <source>
        <dbReference type="EMBL" id="KJF41972.1"/>
    </source>
</evidence>
<comment type="similarity">
    <text evidence="2">Belongs to the EamA transporter family.</text>
</comment>
<feature type="transmembrane region" description="Helical" evidence="6">
    <location>
        <begin position="7"/>
        <end position="23"/>
    </location>
</feature>
<evidence type="ECO:0000256" key="1">
    <source>
        <dbReference type="ARBA" id="ARBA00004141"/>
    </source>
</evidence>
<keyword evidence="5 6" id="KW-0472">Membrane</keyword>
<feature type="transmembrane region" description="Helical" evidence="6">
    <location>
        <begin position="271"/>
        <end position="290"/>
    </location>
</feature>
<organism evidence="8 9">
    <name type="scientific">Draconibacterium sediminis</name>
    <dbReference type="NCBI Taxonomy" id="1544798"/>
    <lineage>
        <taxon>Bacteria</taxon>
        <taxon>Pseudomonadati</taxon>
        <taxon>Bacteroidota</taxon>
        <taxon>Bacteroidia</taxon>
        <taxon>Marinilabiliales</taxon>
        <taxon>Prolixibacteraceae</taxon>
        <taxon>Draconibacterium</taxon>
    </lineage>
</organism>
<evidence type="ECO:0000256" key="4">
    <source>
        <dbReference type="ARBA" id="ARBA00022989"/>
    </source>
</evidence>
<keyword evidence="4 6" id="KW-1133">Transmembrane helix</keyword>
<feature type="domain" description="EamA" evidence="7">
    <location>
        <begin position="152"/>
        <end position="287"/>
    </location>
</feature>
<feature type="transmembrane region" description="Helical" evidence="6">
    <location>
        <begin position="66"/>
        <end position="84"/>
    </location>
</feature>
<dbReference type="Pfam" id="PF00892">
    <property type="entry name" value="EamA"/>
    <property type="match status" value="2"/>
</dbReference>
<name>A0A0D8J4Y8_9BACT</name>
<feature type="transmembrane region" description="Helical" evidence="6">
    <location>
        <begin position="151"/>
        <end position="173"/>
    </location>
</feature>
<protein>
    <recommendedName>
        <fullName evidence="7">EamA domain-containing protein</fullName>
    </recommendedName>
</protein>
<dbReference type="InterPro" id="IPR000620">
    <property type="entry name" value="EamA_dom"/>
</dbReference>
<dbReference type="AlphaFoldDB" id="A0A0D8J4Y8"/>
<reference evidence="8 9" key="1">
    <citation type="submission" date="2014-09" db="EMBL/GenBank/DDBJ databases">
        <title>Draft Genome Sequence of Draconibacterium sp. JN14CK-3.</title>
        <authorList>
            <person name="Dong C."/>
            <person name="Lai Q."/>
            <person name="Shao Z."/>
        </authorList>
    </citation>
    <scope>NUCLEOTIDE SEQUENCE [LARGE SCALE GENOMIC DNA]</scope>
    <source>
        <strain evidence="8 9">JN14CK-3</strain>
    </source>
</reference>
<evidence type="ECO:0000256" key="3">
    <source>
        <dbReference type="ARBA" id="ARBA00022692"/>
    </source>
</evidence>
<dbReference type="InterPro" id="IPR037185">
    <property type="entry name" value="EmrE-like"/>
</dbReference>
<accession>A0A0D8J4Y8</accession>
<proteinExistence type="inferred from homology"/>
<comment type="caution">
    <text evidence="8">The sequence shown here is derived from an EMBL/GenBank/DDBJ whole genome shotgun (WGS) entry which is preliminary data.</text>
</comment>
<feature type="transmembrane region" description="Helical" evidence="6">
    <location>
        <begin position="35"/>
        <end position="54"/>
    </location>
</feature>
<dbReference type="RefSeq" id="WP_045033301.1">
    <property type="nucleotide sequence ID" value="NZ_JRHC01000007.1"/>
</dbReference>
<dbReference type="PANTHER" id="PTHR32322:SF2">
    <property type="entry name" value="EAMA DOMAIN-CONTAINING PROTEIN"/>
    <property type="match status" value="1"/>
</dbReference>